<sequence length="480" mass="54247">MSGSDSESTMSRKPRTIVLCFDGTAGHYDATNSNVVKLFSLFQKDTNEQLAYYQASLLAECEAGVGTYFSPGTVSPLFMWFAKLMDEAFAWYLDAHVMQGYQYLMNNYREGDKICLFGFSRGAYTARALAGMLNKVGLIPRFNIQQVSFAYKLYKRTDKQGKILAAGFKQTFSRDVRVDFVGVWDTVQSTGILMNRSLPFTDSNTSIRTFRQALALDEHRAKFRPNLYHRLDPDKVNAGLDPEHASGSFFLKFKTKMHNKVGTLKSKSGKKGPKCDRKKCSSGKEQMTVTINDERACIRTEDDILTRDDIIIRVVEEEAPTAPTPPAATDVLEVWFSGCHTDIGGGAVQDDVKTSLSHITLQWMVEQIVASQCGILFDNDALERNGPTPSPELSDALAQMHDELQMQKLWWLLEIIPLDFAWQGPDGLWHKTWSIHLGRGRYIPDPIPKFHYTVKDRMDDKTLNYKPRAVYENGKECFVG</sequence>
<gene>
    <name evidence="2" type="ORF">SERLADRAFT_450442</name>
</gene>
<evidence type="ECO:0000259" key="1">
    <source>
        <dbReference type="Pfam" id="PF09994"/>
    </source>
</evidence>
<dbReference type="SUPFAM" id="SSF53474">
    <property type="entry name" value="alpha/beta-Hydrolases"/>
    <property type="match status" value="1"/>
</dbReference>
<dbReference type="RefSeq" id="XP_007319915.1">
    <property type="nucleotide sequence ID" value="XM_007319853.1"/>
</dbReference>
<dbReference type="KEGG" id="sla:SERLADRAFT_450442"/>
<feature type="domain" description="T6SS Phospholipase effector Tle1-like catalytic" evidence="1">
    <location>
        <begin position="15"/>
        <end position="367"/>
    </location>
</feature>
<accession>F8P0E0</accession>
<dbReference type="HOGENOM" id="CLU_005049_5_0_1"/>
<dbReference type="GeneID" id="18816654"/>
<dbReference type="PANTHER" id="PTHR33840">
    <property type="match status" value="1"/>
</dbReference>
<name>F8P0E0_SERL9</name>
<evidence type="ECO:0000313" key="2">
    <source>
        <dbReference type="EMBL" id="EGO24153.1"/>
    </source>
</evidence>
<dbReference type="EMBL" id="GL945435">
    <property type="protein sequence ID" value="EGO24153.1"/>
    <property type="molecule type" value="Genomic_DNA"/>
</dbReference>
<dbReference type="Pfam" id="PF09994">
    <property type="entry name" value="T6SS_Tle1-like_cat"/>
    <property type="match status" value="1"/>
</dbReference>
<protein>
    <recommendedName>
        <fullName evidence="1">T6SS Phospholipase effector Tle1-like catalytic domain-containing protein</fullName>
    </recommendedName>
</protein>
<dbReference type="Proteomes" id="UP000008064">
    <property type="component" value="Unassembled WGS sequence"/>
</dbReference>
<dbReference type="PANTHER" id="PTHR33840:SF2">
    <property type="entry name" value="TLE1 PHOSPHOLIPASE DOMAIN-CONTAINING PROTEIN"/>
    <property type="match status" value="1"/>
</dbReference>
<dbReference type="InterPro" id="IPR029058">
    <property type="entry name" value="AB_hydrolase_fold"/>
</dbReference>
<organism>
    <name type="scientific">Serpula lacrymans var. lacrymans (strain S7.9)</name>
    <name type="common">Dry rot fungus</name>
    <dbReference type="NCBI Taxonomy" id="578457"/>
    <lineage>
        <taxon>Eukaryota</taxon>
        <taxon>Fungi</taxon>
        <taxon>Dikarya</taxon>
        <taxon>Basidiomycota</taxon>
        <taxon>Agaricomycotina</taxon>
        <taxon>Agaricomycetes</taxon>
        <taxon>Agaricomycetidae</taxon>
        <taxon>Boletales</taxon>
        <taxon>Coniophorineae</taxon>
        <taxon>Serpulaceae</taxon>
        <taxon>Serpula</taxon>
    </lineage>
</organism>
<dbReference type="InterPro" id="IPR018712">
    <property type="entry name" value="Tle1-like_cat"/>
</dbReference>
<reference evidence="2" key="1">
    <citation type="submission" date="2011-04" db="EMBL/GenBank/DDBJ databases">
        <title>Evolution of plant cell wall degrading machinery underlies the functional diversity of forest fungi.</title>
        <authorList>
            <consortium name="US DOE Joint Genome Institute (JGI-PGF)"/>
            <person name="Eastwood D.C."/>
            <person name="Floudas D."/>
            <person name="Binder M."/>
            <person name="Majcherczyk A."/>
            <person name="Schneider P."/>
            <person name="Aerts A."/>
            <person name="Asiegbu F.O."/>
            <person name="Baker S.E."/>
            <person name="Barry K."/>
            <person name="Bendiksby M."/>
            <person name="Blumentritt M."/>
            <person name="Coutinho P.M."/>
            <person name="Cullen D."/>
            <person name="Cullen D."/>
            <person name="Gathman A."/>
            <person name="Goodell B."/>
            <person name="Henrissat B."/>
            <person name="Ihrmark K."/>
            <person name="Kauserud H."/>
            <person name="Kohler A."/>
            <person name="LaButti K."/>
            <person name="Lapidus A."/>
            <person name="Lavin J.L."/>
            <person name="Lee Y.-H."/>
            <person name="Lindquist E."/>
            <person name="Lilly W."/>
            <person name="Lucas S."/>
            <person name="Morin E."/>
            <person name="Murat C."/>
            <person name="Oguiza J.A."/>
            <person name="Park J."/>
            <person name="Pisabarro A.G."/>
            <person name="Riley R."/>
            <person name="Rosling A."/>
            <person name="Salamov A."/>
            <person name="Schmidt O."/>
            <person name="Schmutz J."/>
            <person name="Skrede I."/>
            <person name="Stenlid J."/>
            <person name="Wiebenga A."/>
            <person name="Xie X."/>
            <person name="Kues U."/>
            <person name="Hibbett D.S."/>
            <person name="Hoffmeister D."/>
            <person name="Hogberg N."/>
            <person name="Martin F."/>
            <person name="Grigoriev I.V."/>
            <person name="Watkinson S.C."/>
        </authorList>
    </citation>
    <scope>NUCLEOTIDE SEQUENCE</scope>
    <source>
        <strain evidence="2">S7.9</strain>
    </source>
</reference>
<dbReference type="AlphaFoldDB" id="F8P0E0"/>
<dbReference type="OrthoDB" id="3162439at2759"/>
<proteinExistence type="predicted"/>